<keyword evidence="6 9" id="KW-0347">Helicase</keyword>
<dbReference type="SMART" id="SM01178">
    <property type="entry name" value="DUF4217"/>
    <property type="match status" value="1"/>
</dbReference>
<evidence type="ECO:0000256" key="7">
    <source>
        <dbReference type="ARBA" id="ARBA00022840"/>
    </source>
</evidence>
<dbReference type="PANTHER" id="PTHR24031">
    <property type="entry name" value="RNA HELICASE"/>
    <property type="match status" value="1"/>
</dbReference>
<feature type="compositionally biased region" description="Basic residues" evidence="10">
    <location>
        <begin position="24"/>
        <end position="36"/>
    </location>
</feature>
<feature type="region of interest" description="Disordered" evidence="10">
    <location>
        <begin position="600"/>
        <end position="626"/>
    </location>
</feature>
<dbReference type="GO" id="GO:0005524">
    <property type="term" value="F:ATP binding"/>
    <property type="evidence" value="ECO:0007669"/>
    <property type="project" value="UniProtKB-UniRule"/>
</dbReference>
<dbReference type="InterPro" id="IPR025313">
    <property type="entry name" value="SPB4-like_CTE"/>
</dbReference>
<feature type="compositionally biased region" description="Low complexity" evidence="10">
    <location>
        <begin position="84"/>
        <end position="105"/>
    </location>
</feature>
<comment type="subcellular location">
    <subcellularLocation>
        <location evidence="1">Nucleus</location>
        <location evidence="1">Nucleolus</location>
    </subcellularLocation>
</comment>
<dbReference type="PROSITE" id="PS00039">
    <property type="entry name" value="DEAD_ATP_HELICASE"/>
    <property type="match status" value="1"/>
</dbReference>
<name>A0A317XTJ6_9BASI</name>
<dbReference type="SUPFAM" id="SSF52540">
    <property type="entry name" value="P-loop containing nucleoside triphosphate hydrolases"/>
    <property type="match status" value="1"/>
</dbReference>
<organism evidence="13 14">
    <name type="scientific">Testicularia cyperi</name>
    <dbReference type="NCBI Taxonomy" id="1882483"/>
    <lineage>
        <taxon>Eukaryota</taxon>
        <taxon>Fungi</taxon>
        <taxon>Dikarya</taxon>
        <taxon>Basidiomycota</taxon>
        <taxon>Ustilaginomycotina</taxon>
        <taxon>Ustilaginomycetes</taxon>
        <taxon>Ustilaginales</taxon>
        <taxon>Anthracoideaceae</taxon>
        <taxon>Testicularia</taxon>
    </lineage>
</organism>
<evidence type="ECO:0000259" key="11">
    <source>
        <dbReference type="PROSITE" id="PS51192"/>
    </source>
</evidence>
<dbReference type="InParanoid" id="A0A317XTJ6"/>
<dbReference type="STRING" id="1882483.A0A317XTJ6"/>
<dbReference type="Pfam" id="PF13959">
    <property type="entry name" value="CTE_SPB4"/>
    <property type="match status" value="1"/>
</dbReference>
<dbReference type="Pfam" id="PF00270">
    <property type="entry name" value="DEAD"/>
    <property type="match status" value="1"/>
</dbReference>
<dbReference type="AlphaFoldDB" id="A0A317XTJ6"/>
<dbReference type="OrthoDB" id="422663at2759"/>
<evidence type="ECO:0000256" key="10">
    <source>
        <dbReference type="SAM" id="MobiDB-lite"/>
    </source>
</evidence>
<evidence type="ECO:0000256" key="2">
    <source>
        <dbReference type="ARBA" id="ARBA00022517"/>
    </source>
</evidence>
<evidence type="ECO:0000256" key="4">
    <source>
        <dbReference type="ARBA" id="ARBA00022741"/>
    </source>
</evidence>
<comment type="catalytic activity">
    <reaction evidence="9">
        <text>ATP + H2O = ADP + phosphate + H(+)</text>
        <dbReference type="Rhea" id="RHEA:13065"/>
        <dbReference type="ChEBI" id="CHEBI:15377"/>
        <dbReference type="ChEBI" id="CHEBI:15378"/>
        <dbReference type="ChEBI" id="CHEBI:30616"/>
        <dbReference type="ChEBI" id="CHEBI:43474"/>
        <dbReference type="ChEBI" id="CHEBI:456216"/>
        <dbReference type="EC" id="3.6.4.13"/>
    </reaction>
</comment>
<evidence type="ECO:0000256" key="8">
    <source>
        <dbReference type="ARBA" id="ARBA00022884"/>
    </source>
</evidence>
<feature type="compositionally biased region" description="Low complexity" evidence="10">
    <location>
        <begin position="120"/>
        <end position="157"/>
    </location>
</feature>
<sequence>MDDADDGLMLNFAAAAAGGSTAAKKPKMSAKSRFAQKRNVQNARKANGTNVGPSAQAPAPSRSQVTQAAPSPSRPATVPSRSQPPSTIPLSAPSASSSAAPRQAAFLTGLAKAQSSSKPAATQRSAAASQRTSAPSARASTSASSTFSSAPASGSSARTSAGGVISALFPANGVLEDKSANVQAGSSKPKYDPTNAPSAGDDFASCGLDPLLVYHLSSKMKIGSNPTSIQKVALPHLLHPGLDRDILIQAQTGSGKTLTYLLPIIQSLLPLCEESFIDRGVGTLAIVLAPTRELARQIYEVLEKLVSLALSLKEQTEGAADQDNDAQVAGSVRRTRWLVPGLLSGGSTKNHEKQRLRKGCPIVVSTPGRLLDHLQNTSSFDVGKCRWLVLDEADRLLEMGFEEQLTGIVKALDGRRRLACAAAREAMPGYMDGLSQDHPDYIKDDNVMDTLGMTWWAHQRRVVLCSATLDENVQVLAGKTLINPKILRAGKDDDSASNKAATGKSTDTDPNTAAGSSKTAGTFAAPAQLQQSFVSTPPKLRLVTLLALLRAYISRARRLVRDASEQVKKAGAGRVIVFMSCTDSVDFHYAALGGAKMNAVENDPNAGDNKQDEEDDDDGPIPTSRISELIPGVPIFRLHGSMSQQDRIKSLKGFASTKAEQEGGFKGSILLCTSVASRGLDLPDVGCVIQLDPPTEGGIEEYLHRVGRTARVGRPGESWLMVLPQEIGWVDNMLEAHVTIQSSSTADASDSLISSKNAGNVHKIQPASIERVLQDGFGGAGGTLEYQSRATEVQLAFERWVLSGEKAAIAARRGFLSHVRAYATHPAEEKQYFNVRALHLGHLAKAFALREAPKNLGAKSASIAAIPRPTSNTAGAATAKRGRDGPNADDSDSDSDDDSDGGSDYESRAAKKAKSDGFELDKAALAKLMAESISSADPSGRSSTSNRNRLVQEALEAASKKGAAGKGGKHTDAEARMYAKVRALGRMSKKDGVLAAHGADEFQIA</sequence>
<dbReference type="InterPro" id="IPR014001">
    <property type="entry name" value="Helicase_ATP-bd"/>
</dbReference>
<feature type="region of interest" description="Disordered" evidence="10">
    <location>
        <begin position="492"/>
        <end position="519"/>
    </location>
</feature>
<feature type="compositionally biased region" description="Acidic residues" evidence="10">
    <location>
        <begin position="887"/>
        <end position="903"/>
    </location>
</feature>
<evidence type="ECO:0000256" key="5">
    <source>
        <dbReference type="ARBA" id="ARBA00022801"/>
    </source>
</evidence>
<dbReference type="Pfam" id="PF00271">
    <property type="entry name" value="Helicase_C"/>
    <property type="match status" value="1"/>
</dbReference>
<keyword evidence="3" id="KW-0698">rRNA processing</keyword>
<evidence type="ECO:0000313" key="13">
    <source>
        <dbReference type="EMBL" id="PWZ01238.1"/>
    </source>
</evidence>
<evidence type="ECO:0000256" key="1">
    <source>
        <dbReference type="ARBA" id="ARBA00004604"/>
    </source>
</evidence>
<keyword evidence="14" id="KW-1185">Reference proteome</keyword>
<reference evidence="13 14" key="1">
    <citation type="journal article" date="2018" name="Mol. Biol. Evol.">
        <title>Broad Genomic Sampling Reveals a Smut Pathogenic Ancestry of the Fungal Clade Ustilaginomycotina.</title>
        <authorList>
            <person name="Kijpornyongpan T."/>
            <person name="Mondo S.J."/>
            <person name="Barry K."/>
            <person name="Sandor L."/>
            <person name="Lee J."/>
            <person name="Lipzen A."/>
            <person name="Pangilinan J."/>
            <person name="LaButti K."/>
            <person name="Hainaut M."/>
            <person name="Henrissat B."/>
            <person name="Grigoriev I.V."/>
            <person name="Spatafora J.W."/>
            <person name="Aime M.C."/>
        </authorList>
    </citation>
    <scope>NUCLEOTIDE SEQUENCE [LARGE SCALE GENOMIC DNA]</scope>
    <source>
        <strain evidence="13 14">MCA 3645</strain>
    </source>
</reference>
<dbReference type="PROSITE" id="PS51192">
    <property type="entry name" value="HELICASE_ATP_BIND_1"/>
    <property type="match status" value="1"/>
</dbReference>
<dbReference type="GO" id="GO:0005730">
    <property type="term" value="C:nucleolus"/>
    <property type="evidence" value="ECO:0007669"/>
    <property type="project" value="UniProtKB-SubCell"/>
</dbReference>
<dbReference type="Gene3D" id="3.40.50.300">
    <property type="entry name" value="P-loop containing nucleotide triphosphate hydrolases"/>
    <property type="match status" value="2"/>
</dbReference>
<feature type="compositionally biased region" description="Polar residues" evidence="10">
    <location>
        <begin position="38"/>
        <end position="53"/>
    </location>
</feature>
<feature type="compositionally biased region" description="Polar residues" evidence="10">
    <location>
        <begin position="61"/>
        <end position="70"/>
    </location>
</feature>
<dbReference type="InterPro" id="IPR001650">
    <property type="entry name" value="Helicase_C-like"/>
</dbReference>
<dbReference type="SMART" id="SM00490">
    <property type="entry name" value="HELICc"/>
    <property type="match status" value="1"/>
</dbReference>
<dbReference type="CDD" id="cd17949">
    <property type="entry name" value="DEADc_DDX31"/>
    <property type="match status" value="1"/>
</dbReference>
<dbReference type="FunCoup" id="A0A317XTJ6">
    <property type="interactions" value="491"/>
</dbReference>
<feature type="region of interest" description="Disordered" evidence="10">
    <location>
        <begin position="15"/>
        <end position="157"/>
    </location>
</feature>
<feature type="region of interest" description="Disordered" evidence="10">
    <location>
        <begin position="867"/>
        <end position="913"/>
    </location>
</feature>
<dbReference type="InterPro" id="IPR000629">
    <property type="entry name" value="RNA-helicase_DEAD-box_CS"/>
</dbReference>
<dbReference type="InterPro" id="IPR011545">
    <property type="entry name" value="DEAD/DEAH_box_helicase_dom"/>
</dbReference>
<keyword evidence="8 9" id="KW-0694">RNA-binding</keyword>
<keyword evidence="2" id="KW-0690">Ribosome biogenesis</keyword>
<feature type="region of interest" description="Disordered" evidence="10">
    <location>
        <begin position="933"/>
        <end position="973"/>
    </location>
</feature>
<dbReference type="Proteomes" id="UP000246740">
    <property type="component" value="Unassembled WGS sequence"/>
</dbReference>
<keyword evidence="7 9" id="KW-0067">ATP-binding</keyword>
<feature type="compositionally biased region" description="Polar residues" evidence="10">
    <location>
        <begin position="933"/>
        <end position="949"/>
    </location>
</feature>
<feature type="domain" description="Helicase C-terminal" evidence="12">
    <location>
        <begin position="555"/>
        <end position="753"/>
    </location>
</feature>
<evidence type="ECO:0000256" key="6">
    <source>
        <dbReference type="ARBA" id="ARBA00022806"/>
    </source>
</evidence>
<keyword evidence="4 9" id="KW-0547">Nucleotide-binding</keyword>
<evidence type="ECO:0000259" key="12">
    <source>
        <dbReference type="PROSITE" id="PS51194"/>
    </source>
</evidence>
<feature type="compositionally biased region" description="Polar residues" evidence="10">
    <location>
        <begin position="497"/>
        <end position="519"/>
    </location>
</feature>
<dbReference type="GO" id="GO:0003723">
    <property type="term" value="F:RNA binding"/>
    <property type="evidence" value="ECO:0007669"/>
    <property type="project" value="UniProtKB-UniRule"/>
</dbReference>
<protein>
    <recommendedName>
        <fullName evidence="9">ATP-dependent RNA helicase</fullName>
        <ecNumber evidence="9">3.6.4.13</ecNumber>
    </recommendedName>
</protein>
<dbReference type="CDD" id="cd18787">
    <property type="entry name" value="SF2_C_DEAD"/>
    <property type="match status" value="1"/>
</dbReference>
<feature type="domain" description="Helicase ATP-binding" evidence="11">
    <location>
        <begin position="237"/>
        <end position="487"/>
    </location>
</feature>
<accession>A0A317XTJ6</accession>
<dbReference type="EC" id="3.6.4.13" evidence="9"/>
<evidence type="ECO:0000256" key="9">
    <source>
        <dbReference type="RuleBase" id="RU365068"/>
    </source>
</evidence>
<gene>
    <name evidence="13" type="ORF">BCV70DRAFT_91396</name>
</gene>
<dbReference type="InterPro" id="IPR027417">
    <property type="entry name" value="P-loop_NTPase"/>
</dbReference>
<dbReference type="GO" id="GO:0006364">
    <property type="term" value="P:rRNA processing"/>
    <property type="evidence" value="ECO:0007669"/>
    <property type="project" value="UniProtKB-KW"/>
</dbReference>
<keyword evidence="5 9" id="KW-0378">Hydrolase</keyword>
<dbReference type="GO" id="GO:0016887">
    <property type="term" value="F:ATP hydrolysis activity"/>
    <property type="evidence" value="ECO:0007669"/>
    <property type="project" value="RHEA"/>
</dbReference>
<comment type="similarity">
    <text evidence="9">Belongs to the DEAD box helicase family.</text>
</comment>
<dbReference type="GO" id="GO:0003724">
    <property type="term" value="F:RNA helicase activity"/>
    <property type="evidence" value="ECO:0007669"/>
    <property type="project" value="UniProtKB-EC"/>
</dbReference>
<proteinExistence type="inferred from homology"/>
<comment type="function">
    <text evidence="9">RNA helicase.</text>
</comment>
<dbReference type="PROSITE" id="PS51194">
    <property type="entry name" value="HELICASE_CTER"/>
    <property type="match status" value="1"/>
</dbReference>
<comment type="domain">
    <text evidence="9">The Q motif is unique to and characteristic of the DEAD box family of RNA helicases and controls ATP binding and hydrolysis.</text>
</comment>
<dbReference type="EMBL" id="KZ819191">
    <property type="protein sequence ID" value="PWZ01238.1"/>
    <property type="molecule type" value="Genomic_DNA"/>
</dbReference>
<dbReference type="SMART" id="SM00487">
    <property type="entry name" value="DEXDc"/>
    <property type="match status" value="1"/>
</dbReference>
<evidence type="ECO:0000313" key="14">
    <source>
        <dbReference type="Proteomes" id="UP000246740"/>
    </source>
</evidence>
<evidence type="ECO:0000256" key="3">
    <source>
        <dbReference type="ARBA" id="ARBA00022552"/>
    </source>
</evidence>